<accession>A0A7S9RRW8</accession>
<reference evidence="1 2" key="1">
    <citation type="journal article" date="2018" name="Emerg. Microbes Infect.">
        <title>Genomic analysis of oral Campylobacter concisus strains identified a potential bacterial molecular marker associated with active Crohn's disease.</title>
        <authorList>
            <person name="Liu F."/>
            <person name="Ma R."/>
            <person name="Tay C.Y.A."/>
            <person name="Octavia S."/>
            <person name="Lan R."/>
            <person name="Chung H.K.L."/>
            <person name="Riordan S.M."/>
            <person name="Grimm M.C."/>
            <person name="Leong R.W."/>
            <person name="Tanaka M.M."/>
            <person name="Connor S."/>
            <person name="Zhang L."/>
        </authorList>
    </citation>
    <scope>NUCLEOTIDE SEQUENCE [LARGE SCALE GENOMIC DNA]</scope>
    <source>
        <strain evidence="1 2">H16O-S1</strain>
    </source>
</reference>
<dbReference type="Proteomes" id="UP000594571">
    <property type="component" value="Chromosome"/>
</dbReference>
<evidence type="ECO:0000313" key="1">
    <source>
        <dbReference type="EMBL" id="QPH96780.1"/>
    </source>
</evidence>
<protein>
    <submittedName>
        <fullName evidence="1">Zn-dependent oligopeptidase</fullName>
    </submittedName>
</protein>
<dbReference type="AlphaFoldDB" id="A0A7S9RRW8"/>
<name>A0A7S9RRW8_9BACT</name>
<gene>
    <name evidence="1" type="ORF">CVS89_00420</name>
</gene>
<proteinExistence type="predicted"/>
<organism evidence="1 2">
    <name type="scientific">Campylobacter concisus</name>
    <dbReference type="NCBI Taxonomy" id="199"/>
    <lineage>
        <taxon>Bacteria</taxon>
        <taxon>Pseudomonadati</taxon>
        <taxon>Campylobacterota</taxon>
        <taxon>Epsilonproteobacteria</taxon>
        <taxon>Campylobacterales</taxon>
        <taxon>Campylobacteraceae</taxon>
        <taxon>Campylobacter</taxon>
    </lineage>
</organism>
<dbReference type="EMBL" id="CP049263">
    <property type="protein sequence ID" value="QPH96780.1"/>
    <property type="molecule type" value="Genomic_DNA"/>
</dbReference>
<reference evidence="1 2" key="2">
    <citation type="journal article" date="2020" name="Microb. Genom.">
        <title>Analysis of complete Campylobacter concisus genomes identifies genomospecies features, secretion systems and novel plasmids and their association with severe ulcerative colitis.</title>
        <authorList>
            <person name="Liu F."/>
            <person name="Chen S."/>
            <person name="Luu L.D.W."/>
            <person name="Lee S.A."/>
            <person name="Tay A.C.Y."/>
            <person name="Wu R."/>
            <person name="Riordan S.M."/>
            <person name="Lan R."/>
            <person name="Liu L."/>
            <person name="Zhang L."/>
        </authorList>
    </citation>
    <scope>NUCLEOTIDE SEQUENCE [LARGE SCALE GENOMIC DNA]</scope>
    <source>
        <strain evidence="1 2">H16O-S1</strain>
    </source>
</reference>
<sequence length="176" mass="21447">MFSVLNLENNLQNKIQNLLDNRNLPKPKVITNPFLQDTLIENDLQGKDLFELEKDKIKILSTDLPIFNDEAFRYYLPQFIYFYLMWSEFIVEDMFIQVFFKSNLLNEKKYRFLQFKIDEKEIIVEFLQKIYDEIYNITKTKEYKELKVWEQEEVIVPFKAYKTEIKEAIALWKVTN</sequence>
<dbReference type="RefSeq" id="WP_107848464.1">
    <property type="nucleotide sequence ID" value="NZ_CABPTT010000001.1"/>
</dbReference>
<evidence type="ECO:0000313" key="2">
    <source>
        <dbReference type="Proteomes" id="UP000594571"/>
    </source>
</evidence>